<reference evidence="1 2" key="1">
    <citation type="submission" date="2022-05" db="EMBL/GenBank/DDBJ databases">
        <title>A multi-omics perspective on studying reproductive biology in Daphnia sinensis.</title>
        <authorList>
            <person name="Jia J."/>
        </authorList>
    </citation>
    <scope>NUCLEOTIDE SEQUENCE [LARGE SCALE GENOMIC DNA]</scope>
    <source>
        <strain evidence="1 2">WSL</strain>
    </source>
</reference>
<name>A0AAD5L8H7_9CRUS</name>
<accession>A0AAD5L8H7</accession>
<dbReference type="AlphaFoldDB" id="A0AAD5L8H7"/>
<protein>
    <submittedName>
        <fullName evidence="1">Uncharacterized protein</fullName>
    </submittedName>
</protein>
<proteinExistence type="predicted"/>
<organism evidence="1 2">
    <name type="scientific">Daphnia sinensis</name>
    <dbReference type="NCBI Taxonomy" id="1820382"/>
    <lineage>
        <taxon>Eukaryota</taxon>
        <taxon>Metazoa</taxon>
        <taxon>Ecdysozoa</taxon>
        <taxon>Arthropoda</taxon>
        <taxon>Crustacea</taxon>
        <taxon>Branchiopoda</taxon>
        <taxon>Diplostraca</taxon>
        <taxon>Cladocera</taxon>
        <taxon>Anomopoda</taxon>
        <taxon>Daphniidae</taxon>
        <taxon>Daphnia</taxon>
        <taxon>Daphnia similis group</taxon>
    </lineage>
</organism>
<dbReference type="Proteomes" id="UP000820818">
    <property type="component" value="Linkage Group LG5"/>
</dbReference>
<evidence type="ECO:0000313" key="2">
    <source>
        <dbReference type="Proteomes" id="UP000820818"/>
    </source>
</evidence>
<dbReference type="EMBL" id="WJBH02000005">
    <property type="protein sequence ID" value="KAI9558026.1"/>
    <property type="molecule type" value="Genomic_DNA"/>
</dbReference>
<comment type="caution">
    <text evidence="1">The sequence shown here is derived from an EMBL/GenBank/DDBJ whole genome shotgun (WGS) entry which is preliminary data.</text>
</comment>
<gene>
    <name evidence="1" type="ORF">GHT06_014779</name>
</gene>
<keyword evidence="2" id="KW-1185">Reference proteome</keyword>
<evidence type="ECO:0000313" key="1">
    <source>
        <dbReference type="EMBL" id="KAI9558026.1"/>
    </source>
</evidence>
<sequence length="87" mass="9570">MATPSGKGKRKGKQTYGATGVRVGKHGRQKIMGSCNVDSGKLAIYYTILPLIIFRVQQVPKRVNCAQLGYVNNNFGIDSEQIEDIKN</sequence>